<dbReference type="PANTHER" id="PTHR10803:SF3">
    <property type="entry name" value="ATPASE GET3"/>
    <property type="match status" value="1"/>
</dbReference>
<reference evidence="3 4" key="1">
    <citation type="journal article" date="2013" name="ISME J.">
        <title>Metabolic model for the filamentous 'Candidatus Microthrix parvicella' based on genomic and metagenomic analyses.</title>
        <authorList>
            <person name="Jon McIlroy S."/>
            <person name="Kristiansen R."/>
            <person name="Albertsen M."/>
            <person name="Michael Karst S."/>
            <person name="Rossetti S."/>
            <person name="Lund Nielsen J."/>
            <person name="Tandoi V."/>
            <person name="James Seviour R."/>
            <person name="Nielsen P.H."/>
        </authorList>
    </citation>
    <scope>NUCLEOTIDE SEQUENCE [LARGE SCALE GENOMIC DNA]</scope>
    <source>
        <strain evidence="3 4">RN1</strain>
    </source>
</reference>
<evidence type="ECO:0000259" key="2">
    <source>
        <dbReference type="Pfam" id="PF02374"/>
    </source>
</evidence>
<dbReference type="Gene3D" id="3.40.50.300">
    <property type="entry name" value="P-loop containing nucleotide triphosphate hydrolases"/>
    <property type="match status" value="1"/>
</dbReference>
<dbReference type="PANTHER" id="PTHR10803">
    <property type="entry name" value="ARSENICAL PUMP-DRIVING ATPASE ARSENITE-TRANSLOCATING ATPASE"/>
    <property type="match status" value="1"/>
</dbReference>
<accession>R4Z0T4</accession>
<sequence>MDSTQFFAASRLIIVAGKGGVGKTTASAALAVAAARSGLSVLLVELEGKTGLSRLLGCEPLGYEPVQVPLPGEVTGSLTARLITPDEALLDYLADHGLKRVGRAMVSSGILEIVSTSTPGIRDLLVLGKIRQLETEGAADLIILDAPAAGHAITFLRSATGIAEAATSGALHSQATEALAMLGDPTRTRVMLATLPEETPINELIDTAYSLEEDVGVMLGPVIINGTWPPLPGLETDVEQAAKAADVSLTDDEVVSLGSAGAYRTERCDMQQGQLARLARELPLTTLNLDFVFTNELDQSDLTRLADELLAGIDALDPALTD</sequence>
<evidence type="ECO:0000313" key="3">
    <source>
        <dbReference type="EMBL" id="CCM62232.1"/>
    </source>
</evidence>
<dbReference type="SUPFAM" id="SSF52540">
    <property type="entry name" value="P-loop containing nucleoside triphosphate hydrolases"/>
    <property type="match status" value="1"/>
</dbReference>
<dbReference type="Pfam" id="PF02374">
    <property type="entry name" value="ArsA_ATPase"/>
    <property type="match status" value="1"/>
</dbReference>
<dbReference type="eggNOG" id="COG0003">
    <property type="taxonomic scope" value="Bacteria"/>
</dbReference>
<evidence type="ECO:0000256" key="1">
    <source>
        <dbReference type="ARBA" id="ARBA00011040"/>
    </source>
</evidence>
<keyword evidence="3" id="KW-0378">Hydrolase</keyword>
<dbReference type="GO" id="GO:0016887">
    <property type="term" value="F:ATP hydrolysis activity"/>
    <property type="evidence" value="ECO:0007669"/>
    <property type="project" value="InterPro"/>
</dbReference>
<dbReference type="AlphaFoldDB" id="R4Z0T4"/>
<dbReference type="GO" id="GO:0005524">
    <property type="term" value="F:ATP binding"/>
    <property type="evidence" value="ECO:0007669"/>
    <property type="project" value="InterPro"/>
</dbReference>
<dbReference type="InterPro" id="IPR027417">
    <property type="entry name" value="P-loop_NTPase"/>
</dbReference>
<protein>
    <submittedName>
        <fullName evidence="3">Putative Arsenite-transporting ATPase</fullName>
        <ecNumber evidence="3">3.6.3.16</ecNumber>
    </submittedName>
</protein>
<comment type="similarity">
    <text evidence="1">Belongs to the arsA ATPase family.</text>
</comment>
<dbReference type="Proteomes" id="UP000018291">
    <property type="component" value="Unassembled WGS sequence"/>
</dbReference>
<dbReference type="STRING" id="1229780.BN381_100119"/>
<dbReference type="InterPro" id="IPR016300">
    <property type="entry name" value="ATPase_ArsA/GET3"/>
</dbReference>
<name>R4Z0T4_9ACTN</name>
<organism evidence="3 4">
    <name type="scientific">Candidatus Neomicrothrix parvicella RN1</name>
    <dbReference type="NCBI Taxonomy" id="1229780"/>
    <lineage>
        <taxon>Bacteria</taxon>
        <taxon>Bacillati</taxon>
        <taxon>Actinomycetota</taxon>
        <taxon>Acidimicrobiia</taxon>
        <taxon>Acidimicrobiales</taxon>
        <taxon>Microthrixaceae</taxon>
        <taxon>Candidatus Neomicrothrix</taxon>
    </lineage>
</organism>
<dbReference type="RefSeq" id="WP_012223443.1">
    <property type="nucleotide sequence ID" value="NZ_HG422565.1"/>
</dbReference>
<dbReference type="EMBL" id="CANL01000002">
    <property type="protein sequence ID" value="CCM62232.1"/>
    <property type="molecule type" value="Genomic_DNA"/>
</dbReference>
<feature type="domain" description="ArsA/GET3 Anion-transporting ATPase-like" evidence="2">
    <location>
        <begin position="11"/>
        <end position="159"/>
    </location>
</feature>
<dbReference type="EC" id="3.6.3.16" evidence="3"/>
<gene>
    <name evidence="3" type="ORF">BN381_100119</name>
</gene>
<dbReference type="HOGENOM" id="CLU_058953_1_0_11"/>
<proteinExistence type="inferred from homology"/>
<comment type="caution">
    <text evidence="3">The sequence shown here is derived from an EMBL/GenBank/DDBJ whole genome shotgun (WGS) entry which is preliminary data.</text>
</comment>
<dbReference type="InterPro" id="IPR025723">
    <property type="entry name" value="ArsA/GET3_ATPase-like"/>
</dbReference>
<keyword evidence="4" id="KW-1185">Reference proteome</keyword>
<evidence type="ECO:0000313" key="4">
    <source>
        <dbReference type="Proteomes" id="UP000018291"/>
    </source>
</evidence>